<evidence type="ECO:0000313" key="2">
    <source>
        <dbReference type="EMBL" id="KAA6385264.1"/>
    </source>
</evidence>
<dbReference type="AlphaFoldDB" id="A0A5J4VRP1"/>
<sequence length="187" mass="20984">MLSLVFVLISFLFGARNEGPLTFSHDKVFIYKDKLVVDAAYPDKVDITTRPILSAVTDKDADSFQFISDEALSALKGFTPLGFDSAKCRIIKDYTSSGQRALVSLAAYVYNNSIDIHPSITYAMEALPKDSLKKTMTNFVIYEDKGETQRRCDPAQSYLDASFELNGVVDGDCVRYDIDYCNLILYY</sequence>
<reference evidence="2 3" key="1">
    <citation type="submission" date="2019-03" db="EMBL/GenBank/DDBJ databases">
        <title>Single cell metagenomics reveals metabolic interactions within the superorganism composed of flagellate Streblomastix strix and complex community of Bacteroidetes bacteria on its surface.</title>
        <authorList>
            <person name="Treitli S.C."/>
            <person name="Kolisko M."/>
            <person name="Husnik F."/>
            <person name="Keeling P."/>
            <person name="Hampl V."/>
        </authorList>
    </citation>
    <scope>NUCLEOTIDE SEQUENCE [LARGE SCALE GENOMIC DNA]</scope>
    <source>
        <strain evidence="2">ST1C</strain>
    </source>
</reference>
<feature type="signal peptide" evidence="1">
    <location>
        <begin position="1"/>
        <end position="17"/>
    </location>
</feature>
<dbReference type="Proteomes" id="UP000324800">
    <property type="component" value="Unassembled WGS sequence"/>
</dbReference>
<accession>A0A5J4VRP1</accession>
<dbReference type="EMBL" id="SNRW01005345">
    <property type="protein sequence ID" value="KAA6385264.1"/>
    <property type="molecule type" value="Genomic_DNA"/>
</dbReference>
<protein>
    <submittedName>
        <fullName evidence="2">Uncharacterized protein</fullName>
    </submittedName>
</protein>
<gene>
    <name evidence="2" type="ORF">EZS28_019205</name>
</gene>
<organism evidence="2 3">
    <name type="scientific">Streblomastix strix</name>
    <dbReference type="NCBI Taxonomy" id="222440"/>
    <lineage>
        <taxon>Eukaryota</taxon>
        <taxon>Metamonada</taxon>
        <taxon>Preaxostyla</taxon>
        <taxon>Oxymonadida</taxon>
        <taxon>Streblomastigidae</taxon>
        <taxon>Streblomastix</taxon>
    </lineage>
</organism>
<comment type="caution">
    <text evidence="2">The sequence shown here is derived from an EMBL/GenBank/DDBJ whole genome shotgun (WGS) entry which is preliminary data.</text>
</comment>
<evidence type="ECO:0000256" key="1">
    <source>
        <dbReference type="SAM" id="SignalP"/>
    </source>
</evidence>
<keyword evidence="1" id="KW-0732">Signal</keyword>
<proteinExistence type="predicted"/>
<name>A0A5J4VRP1_9EUKA</name>
<feature type="chain" id="PRO_5023895164" evidence="1">
    <location>
        <begin position="18"/>
        <end position="187"/>
    </location>
</feature>
<evidence type="ECO:0000313" key="3">
    <source>
        <dbReference type="Proteomes" id="UP000324800"/>
    </source>
</evidence>